<accession>A0ABU0U1P7</accession>
<name>A0ABU0U1P7_9SPHI</name>
<protein>
    <submittedName>
        <fullName evidence="1">Uncharacterized protein</fullName>
    </submittedName>
</protein>
<comment type="caution">
    <text evidence="1">The sequence shown here is derived from an EMBL/GenBank/DDBJ whole genome shotgun (WGS) entry which is preliminary data.</text>
</comment>
<gene>
    <name evidence="1" type="ORF">QE382_000865</name>
</gene>
<dbReference type="Proteomes" id="UP001244640">
    <property type="component" value="Unassembled WGS sequence"/>
</dbReference>
<sequence length="36" mass="4200">MTNSYGIHQRKTLIYKPSADALFYFNVTLQSIHEVL</sequence>
<evidence type="ECO:0000313" key="1">
    <source>
        <dbReference type="EMBL" id="MDQ1148881.1"/>
    </source>
</evidence>
<proteinExistence type="predicted"/>
<keyword evidence="2" id="KW-1185">Reference proteome</keyword>
<organism evidence="1 2">
    <name type="scientific">Sphingobacterium zeae</name>
    <dbReference type="NCBI Taxonomy" id="1776859"/>
    <lineage>
        <taxon>Bacteria</taxon>
        <taxon>Pseudomonadati</taxon>
        <taxon>Bacteroidota</taxon>
        <taxon>Sphingobacteriia</taxon>
        <taxon>Sphingobacteriales</taxon>
        <taxon>Sphingobacteriaceae</taxon>
        <taxon>Sphingobacterium</taxon>
    </lineage>
</organism>
<reference evidence="1 2" key="1">
    <citation type="submission" date="2023-07" db="EMBL/GenBank/DDBJ databases">
        <title>Functional and genomic diversity of the sorghum phyllosphere microbiome.</title>
        <authorList>
            <person name="Shade A."/>
        </authorList>
    </citation>
    <scope>NUCLEOTIDE SEQUENCE [LARGE SCALE GENOMIC DNA]</scope>
    <source>
        <strain evidence="1 2">SORGH_AS_0892</strain>
    </source>
</reference>
<dbReference type="EMBL" id="JAUTBA010000001">
    <property type="protein sequence ID" value="MDQ1148881.1"/>
    <property type="molecule type" value="Genomic_DNA"/>
</dbReference>
<evidence type="ECO:0000313" key="2">
    <source>
        <dbReference type="Proteomes" id="UP001244640"/>
    </source>
</evidence>